<dbReference type="Proteomes" id="UP000809587">
    <property type="component" value="Unassembled WGS sequence"/>
</dbReference>
<sequence>MEFLFDVGFQRFKPNVPTEFTFVVNAEGPFGPAPQLTFDIDLNALRETWIGQTTIGKVVEQLEKGNRNLSELTSAVRQLNPEVAESRRADRKTAIAELEAAE</sequence>
<reference evidence="1 2" key="1">
    <citation type="submission" date="2021-02" db="EMBL/GenBank/DDBJ databases">
        <authorList>
            <person name="Lee D.-H."/>
        </authorList>
    </citation>
    <scope>NUCLEOTIDE SEQUENCE [LARGE SCALE GENOMIC DNA]</scope>
    <source>
        <strain evidence="1 2">MMS20-R2-29</strain>
    </source>
</reference>
<gene>
    <name evidence="1" type="ORF">JQN84_10630</name>
</gene>
<evidence type="ECO:0000313" key="2">
    <source>
        <dbReference type="Proteomes" id="UP000809587"/>
    </source>
</evidence>
<accession>A0ABS2JB55</accession>
<proteinExistence type="predicted"/>
<dbReference type="RefSeq" id="WP_204958241.1">
    <property type="nucleotide sequence ID" value="NZ_JAFEUO010000003.1"/>
</dbReference>
<dbReference type="EMBL" id="JAFEUO010000003">
    <property type="protein sequence ID" value="MBM7082983.1"/>
    <property type="molecule type" value="Genomic_DNA"/>
</dbReference>
<comment type="caution">
    <text evidence="1">The sequence shown here is derived from an EMBL/GenBank/DDBJ whole genome shotgun (WGS) entry which is preliminary data.</text>
</comment>
<protein>
    <submittedName>
        <fullName evidence="1">Uncharacterized protein</fullName>
    </submittedName>
</protein>
<name>A0ABS2JB55_9ACTN</name>
<evidence type="ECO:0000313" key="1">
    <source>
        <dbReference type="EMBL" id="MBM7082983.1"/>
    </source>
</evidence>
<organism evidence="1 2">
    <name type="scientific">Micromonospora humidisoli</name>
    <dbReference type="NCBI Taxonomy" id="2807622"/>
    <lineage>
        <taxon>Bacteria</taxon>
        <taxon>Bacillati</taxon>
        <taxon>Actinomycetota</taxon>
        <taxon>Actinomycetes</taxon>
        <taxon>Micromonosporales</taxon>
        <taxon>Micromonosporaceae</taxon>
        <taxon>Micromonospora</taxon>
    </lineage>
</organism>
<keyword evidence="2" id="KW-1185">Reference proteome</keyword>